<reference evidence="1 2" key="1">
    <citation type="journal article" date="2016" name="Nat. Commun.">
        <title>Thousands of microbial genomes shed light on interconnected biogeochemical processes in an aquifer system.</title>
        <authorList>
            <person name="Anantharaman K."/>
            <person name="Brown C.T."/>
            <person name="Hug L.A."/>
            <person name="Sharon I."/>
            <person name="Castelle C.J."/>
            <person name="Probst A.J."/>
            <person name="Thomas B.C."/>
            <person name="Singh A."/>
            <person name="Wilkins M.J."/>
            <person name="Karaoz U."/>
            <person name="Brodie E.L."/>
            <person name="Williams K.H."/>
            <person name="Hubbard S.S."/>
            <person name="Banfield J.F."/>
        </authorList>
    </citation>
    <scope>NUCLEOTIDE SEQUENCE [LARGE SCALE GENOMIC DNA]</scope>
</reference>
<dbReference type="STRING" id="1817867.A3F83_10730"/>
<sequence>MLPASIVEHGPQLGLSRHPAAVFGLTGEIFSFIRSTGRQAGRRLPMGIFRKEQPGLNTKNAKIYFQAKFMTLEVKEQ</sequence>
<proteinExistence type="predicted"/>
<evidence type="ECO:0000313" key="1">
    <source>
        <dbReference type="EMBL" id="OGG04743.1"/>
    </source>
</evidence>
<gene>
    <name evidence="1" type="ORF">A3F83_10730</name>
</gene>
<dbReference type="EMBL" id="MFIX01000093">
    <property type="protein sequence ID" value="OGG04743.1"/>
    <property type="molecule type" value="Genomic_DNA"/>
</dbReference>
<accession>A0A1F5YXC7</accession>
<comment type="caution">
    <text evidence="1">The sequence shown here is derived from an EMBL/GenBank/DDBJ whole genome shotgun (WGS) entry which is preliminary data.</text>
</comment>
<evidence type="ECO:0000313" key="2">
    <source>
        <dbReference type="Proteomes" id="UP000179129"/>
    </source>
</evidence>
<dbReference type="AlphaFoldDB" id="A0A1F5YXC7"/>
<protein>
    <submittedName>
        <fullName evidence="1">Uncharacterized protein</fullName>
    </submittedName>
</protein>
<organism evidence="1 2">
    <name type="scientific">Candidatus Glassbacteria bacterium RIFCSPLOWO2_12_FULL_58_11</name>
    <dbReference type="NCBI Taxonomy" id="1817867"/>
    <lineage>
        <taxon>Bacteria</taxon>
        <taxon>Candidatus Glassiibacteriota</taxon>
    </lineage>
</organism>
<dbReference type="Proteomes" id="UP000179129">
    <property type="component" value="Unassembled WGS sequence"/>
</dbReference>
<name>A0A1F5YXC7_9BACT</name>